<dbReference type="Proteomes" id="UP000009131">
    <property type="component" value="Unassembled WGS sequence"/>
</dbReference>
<evidence type="ECO:0000313" key="3">
    <source>
        <dbReference type="Proteomes" id="UP000009131"/>
    </source>
</evidence>
<proteinExistence type="predicted"/>
<dbReference type="RefSeq" id="XP_014570735.1">
    <property type="nucleotide sequence ID" value="XM_014715249.1"/>
</dbReference>
<evidence type="ECO:0000256" key="1">
    <source>
        <dbReference type="SAM" id="MobiDB-lite"/>
    </source>
</evidence>
<dbReference type="AlphaFoldDB" id="G7DZU7"/>
<gene>
    <name evidence="2" type="primary">Mo02768</name>
    <name evidence="2" type="ORF">E5Q_02768</name>
</gene>
<evidence type="ECO:0000313" key="2">
    <source>
        <dbReference type="EMBL" id="GAA96107.1"/>
    </source>
</evidence>
<comment type="caution">
    <text evidence="2">The sequence shown here is derived from an EMBL/GenBank/DDBJ whole genome shotgun (WGS) entry which is preliminary data.</text>
</comment>
<feature type="region of interest" description="Disordered" evidence="1">
    <location>
        <begin position="54"/>
        <end position="96"/>
    </location>
</feature>
<sequence length="96" mass="10585">MTRSQHKHKQEALTHDYKTLGKSASVQIKKNGAGRHSWGNDQLDIHDSIDALDEIPDRTMPDPRLSTSPQVVHKFASSPTESTITSASDKSSDKSD</sequence>
<reference evidence="2 3" key="1">
    <citation type="journal article" date="2011" name="J. Gen. Appl. Microbiol.">
        <title>Draft genome sequencing of the enigmatic basidiomycete Mixia osmundae.</title>
        <authorList>
            <person name="Nishida H."/>
            <person name="Nagatsuka Y."/>
            <person name="Sugiyama J."/>
        </authorList>
    </citation>
    <scope>NUCLEOTIDE SEQUENCE [LARGE SCALE GENOMIC DNA]</scope>
    <source>
        <strain evidence="3">CBS 9802 / IAM 14324 / JCM 22182 / KY 12970</strain>
    </source>
</reference>
<protein>
    <submittedName>
        <fullName evidence="2">Uncharacterized protein</fullName>
    </submittedName>
</protein>
<reference evidence="2 3" key="2">
    <citation type="journal article" date="2012" name="Open Biol.">
        <title>Characteristics of nucleosomes and linker DNA regions on the genome of the basidiomycete Mixia osmundae revealed by mono- and dinucleosome mapping.</title>
        <authorList>
            <person name="Nishida H."/>
            <person name="Kondo S."/>
            <person name="Matsumoto T."/>
            <person name="Suzuki Y."/>
            <person name="Yoshikawa H."/>
            <person name="Taylor T.D."/>
            <person name="Sugiyama J."/>
        </authorList>
    </citation>
    <scope>NUCLEOTIDE SEQUENCE [LARGE SCALE GENOMIC DNA]</scope>
    <source>
        <strain evidence="3">CBS 9802 / IAM 14324 / JCM 22182 / KY 12970</strain>
    </source>
</reference>
<keyword evidence="3" id="KW-1185">Reference proteome</keyword>
<dbReference type="EMBL" id="BABT02000076">
    <property type="protein sequence ID" value="GAA96107.1"/>
    <property type="molecule type" value="Genomic_DNA"/>
</dbReference>
<accession>G7DZU7</accession>
<name>G7DZU7_MIXOS</name>
<organism evidence="2 3">
    <name type="scientific">Mixia osmundae (strain CBS 9802 / IAM 14324 / JCM 22182 / KY 12970)</name>
    <dbReference type="NCBI Taxonomy" id="764103"/>
    <lineage>
        <taxon>Eukaryota</taxon>
        <taxon>Fungi</taxon>
        <taxon>Dikarya</taxon>
        <taxon>Basidiomycota</taxon>
        <taxon>Pucciniomycotina</taxon>
        <taxon>Mixiomycetes</taxon>
        <taxon>Mixiales</taxon>
        <taxon>Mixiaceae</taxon>
        <taxon>Mixia</taxon>
    </lineage>
</organism>
<dbReference type="InParanoid" id="G7DZU7"/>
<dbReference type="HOGENOM" id="CLU_2360191_0_0_1"/>